<dbReference type="PANTHER" id="PTHR24027">
    <property type="entry name" value="CADHERIN-23"/>
    <property type="match status" value="1"/>
</dbReference>
<gene>
    <name evidence="10" type="primary">LOC100367876</name>
</gene>
<keyword evidence="7" id="KW-1133">Transmembrane helix</keyword>
<name>A0ABM0MA33_SACKO</name>
<feature type="compositionally biased region" description="Basic and acidic residues" evidence="6">
    <location>
        <begin position="2415"/>
        <end position="2433"/>
    </location>
</feature>
<dbReference type="InterPro" id="IPR015919">
    <property type="entry name" value="Cadherin-like_sf"/>
</dbReference>
<accession>A0ABM0MA33</accession>
<keyword evidence="2" id="KW-0677">Repeat</keyword>
<feature type="domain" description="Cadherin" evidence="8">
    <location>
        <begin position="889"/>
        <end position="987"/>
    </location>
</feature>
<evidence type="ECO:0000256" key="4">
    <source>
        <dbReference type="ARBA" id="ARBA00023136"/>
    </source>
</evidence>
<feature type="region of interest" description="Disordered" evidence="6">
    <location>
        <begin position="2408"/>
        <end position="2455"/>
    </location>
</feature>
<feature type="domain" description="Cadherin" evidence="8">
    <location>
        <begin position="771"/>
        <end position="880"/>
    </location>
</feature>
<evidence type="ECO:0000256" key="1">
    <source>
        <dbReference type="ARBA" id="ARBA00004370"/>
    </source>
</evidence>
<dbReference type="Proteomes" id="UP000694865">
    <property type="component" value="Unplaced"/>
</dbReference>
<feature type="domain" description="Cadherin" evidence="8">
    <location>
        <begin position="1772"/>
        <end position="1877"/>
    </location>
</feature>
<feature type="domain" description="Cadherin" evidence="8">
    <location>
        <begin position="1314"/>
        <end position="1453"/>
    </location>
</feature>
<feature type="domain" description="Cadherin" evidence="8">
    <location>
        <begin position="454"/>
        <end position="563"/>
    </location>
</feature>
<dbReference type="GeneID" id="100367876"/>
<evidence type="ECO:0000256" key="7">
    <source>
        <dbReference type="SAM" id="Phobius"/>
    </source>
</evidence>
<feature type="domain" description="Cadherin" evidence="8">
    <location>
        <begin position="1454"/>
        <end position="1565"/>
    </location>
</feature>
<feature type="domain" description="Cadherin" evidence="8">
    <location>
        <begin position="1201"/>
        <end position="1313"/>
    </location>
</feature>
<feature type="domain" description="Cadherin" evidence="8">
    <location>
        <begin position="1683"/>
        <end position="1771"/>
    </location>
</feature>
<feature type="compositionally biased region" description="Low complexity" evidence="6">
    <location>
        <begin position="2434"/>
        <end position="2448"/>
    </location>
</feature>
<sequence>MELTTEVTTEALTTMEPTTDLTSEALTTMDPTTDLTTEAETTMVPTIDVTTKAETTMKPTTEVTTEALTTMDSTTDFTTEALTTMEPTTDLTTEALTTMDPTTDLTSEALNTMDPTTYLTTEALTTMEPTTDFTTEALTTMEPTTEVTAEALTTMVPTADLTTEAETTMEPTTEVTTEALTTMNPTTDLTTEAETTMTPTTEVTTEAVTTMEPTTDFTTETLTTMDPTTYLTTEAETTMEPTTNVTTEAVTTMETTDVTTEAVTTMEPTTNVTTEAVTTMETTTDVTTEAKTTMNPTTNVTTEIETTMDPTTDVTTVAVTTEDMATTMDSSTFLFTTPYADQCEVILGYENVTVQMAQILENEPRGTFVIDLLLREQYASYDVIYEFAETVENFAIDDNGIVTTLSSLDREREYSFHYAVIGRIINESKCFNLPVAKELFITVLDVNDNSPHFTSDVYTGFVDENSDVDASVTMITPIQAIDKDEGMNAAITYSLSGLGSEMFRMNQSTGEITTDNKDLDYEDTAIYNLTVTASDCNGGPGSLQSNASIVIQINDRNDNAPVFEQFLYEYILEEDTEIGHSVDSLVANDLDDELNGRVDYYLEDGDHGDFKINKYTGELYVTGELDRERTPFYILNITACDNGKTISQTKTTVIIEISDVNDNAPSFTQEVYSGNLQENLNNGSYIISVSAEDPDSGSNGDIIYKLDTNDFTIEEVTGNIYTNRVFDYEVTQDRLHTFNVTGMDMGMPSRISSSLVVIRVLDVNDNPPMFTQDQYNGTILDGSLTYSPVVVTHAFDLDSGDNGDISYHITDNTTYLFEVDYKGVVYLTDDVAYDDLIQILDPQDSLQFSVVSRDNGTPTLLSKTTIFVTILKMQDNSNTTCVYNTSWCGSFSYTFEIAENSPVHSVVGDISDEAASMVLPNYDILEESARRLFGVDSGMIHIVGSIDREIYETVIFTVVISANRPDIIKYIPVYILVTDVNDNVPIFNPLSYIVTYLEYTPPDTIISIIYASDKDAGIYGKLTYAVKSPAQAYFFMDNNILKNSQKLVIEEMIDAGLQINNGVLDIKIEARDGGYVSTEIDANVKLSISEAQLDSGGRDYQNSTVLENSPAGTNVTRVSAEGYDGYNILYDFSQSNIRNFNINNYTGVVTTTELLDRETRDTYSYEIVAKLEGESACLFDPVVAEILITVLDENDNSPQFLETSYSGTIDENSSSNTVVTMTKDIHATDIDSDYNALIVYTLSGIGHEKFMINSRTAIITTSHSGDPGLDRETNKQYELQVTASDRNGEHNSLSSMRTVTITILDVNDNHPQFEQQTYKYSIEENVRVGFVIDTLTATDADEGNNAIISYSIVNGSKDQNEEADDGTIVLTVFAEDRDLGSNGIVTYSLSISNFTIDSNTGEIYTSSKLDYEDPEGRQYEFYAYARDSSHPFHTSTSTVIVTIKDINDNSPQFTDDRYNGTVEHGQRAEHVVLTVSATDKDSDENGRILYHIINNSTDLFKVDNRGLIQLNGEINYEDLQEKLDEYKSLQFTVVASDGVLSDTALVNVTVIKEVDERLEFHRPEYEVTVMEEQPAPVYVLTVSAGVDNDDIIYGFTHRVDAFSINISTGEIYTVAKLDYELNKHHSFSVVAMDADRNREPRQRMTYTPVLVNVIDVNDNSPAFTNSHYMMTMLEDDYTITSDTVIGKVSANDKDENINAEISYQIIDGNLGTVFSMDEVEGDIYAVGPIDREYKASYSLIVMATDNGLPSRNSTTNVQISVGDVNDNAPTFTLPYYHGDVDENTVDDSVIVFLLATDSDLGENGTLYYSIVDGNDGNFAIDEFTGEIIPSNNASIDFERTRYYNLTVMAKDGGVEPMTSTVTVHIDIHDVNDNAPYFTSEEYSVDIPANTPIGFIVVNITAEDIDTGNNSLIRYYLELPNPDKNVSFEIDELTGAVSVSKSLTTGDEQRKLTVVAKDGGNPTLSSTTEVSIFISELNVYSPNFKPTNYTKEVLENVPTGTSIVTVTATDLDAQNSSQGAGDVYYKIVHGNDDGFFKIDSRSGIIRTNSSIDREKQETVSLVIQAYDGGVPQRSSTASVEIILLDVNDNRPRFDPSEMEVKLSHDSPIGTFVINVNATDPDIEGTITYSLTPSIPYIKNLFSINETSGVIETKAEFNTPEADLKISVEVNDGIYNNYGHFSVVVYYNDYNINPPKFIRDIYRTEVPQDLSIGSDLQLNIEAVDEDGGSAGMVTYEITAGNERGIFVIDKNTAVISSMYQLDPYNTTSLYNLTVNATDNGERPKSSNVSVEITVNLTVYNDLERPEKSQSKATEILAITMTTLVVILVIVLVVVVVLHVFRMKKIKQKSQENLGLPAPNLPPRKKVEFHESMYTATTPTKSDAYKQPINNQDSDEQQDLGEYLKMNPDNIENSQYIEMREGGDSEGEYENREMFSKEVTSSSGSASSSESAIEKEEN</sequence>
<evidence type="ECO:0000313" key="10">
    <source>
        <dbReference type="RefSeq" id="XP_006816874.1"/>
    </source>
</evidence>
<evidence type="ECO:0000256" key="5">
    <source>
        <dbReference type="PROSITE-ProRule" id="PRU00043"/>
    </source>
</evidence>
<dbReference type="Pfam" id="PF00028">
    <property type="entry name" value="Cadherin"/>
    <property type="match status" value="13"/>
</dbReference>
<keyword evidence="9" id="KW-1185">Reference proteome</keyword>
<dbReference type="PROSITE" id="PS00232">
    <property type="entry name" value="CADHERIN_1"/>
    <property type="match status" value="10"/>
</dbReference>
<evidence type="ECO:0000259" key="8">
    <source>
        <dbReference type="PROSITE" id="PS50268"/>
    </source>
</evidence>
<keyword evidence="3 5" id="KW-0106">Calcium</keyword>
<dbReference type="CDD" id="cd11304">
    <property type="entry name" value="Cadherin_repeat"/>
    <property type="match status" value="18"/>
</dbReference>
<keyword evidence="7" id="KW-0812">Transmembrane</keyword>
<evidence type="ECO:0000313" key="9">
    <source>
        <dbReference type="Proteomes" id="UP000694865"/>
    </source>
</evidence>
<feature type="domain" description="Cadherin" evidence="8">
    <location>
        <begin position="2196"/>
        <end position="2305"/>
    </location>
</feature>
<feature type="domain" description="Cadherin" evidence="8">
    <location>
        <begin position="2093"/>
        <end position="2195"/>
    </location>
</feature>
<dbReference type="PANTHER" id="PTHR24027:SF438">
    <property type="entry name" value="CADHERIN 23"/>
    <property type="match status" value="1"/>
</dbReference>
<feature type="domain" description="Cadherin" evidence="8">
    <location>
        <begin position="351"/>
        <end position="453"/>
    </location>
</feature>
<dbReference type="InterPro" id="IPR002126">
    <property type="entry name" value="Cadherin-like_dom"/>
</dbReference>
<comment type="subcellular location">
    <subcellularLocation>
        <location evidence="1">Membrane</location>
    </subcellularLocation>
</comment>
<evidence type="ECO:0000256" key="2">
    <source>
        <dbReference type="ARBA" id="ARBA00022737"/>
    </source>
</evidence>
<feature type="domain" description="Cadherin" evidence="8">
    <location>
        <begin position="988"/>
        <end position="1112"/>
    </location>
</feature>
<dbReference type="PROSITE" id="PS50268">
    <property type="entry name" value="CADHERIN_2"/>
    <property type="match status" value="18"/>
</dbReference>
<feature type="region of interest" description="Disordered" evidence="6">
    <location>
        <begin position="2373"/>
        <end position="2392"/>
    </location>
</feature>
<dbReference type="SMART" id="SM00112">
    <property type="entry name" value="CA"/>
    <property type="match status" value="17"/>
</dbReference>
<reference evidence="10" key="1">
    <citation type="submission" date="2025-08" db="UniProtKB">
        <authorList>
            <consortium name="RefSeq"/>
        </authorList>
    </citation>
    <scope>IDENTIFICATION</scope>
    <source>
        <tissue evidence="10">Testes</tissue>
    </source>
</reference>
<dbReference type="PRINTS" id="PR00205">
    <property type="entry name" value="CADHERIN"/>
</dbReference>
<evidence type="ECO:0000256" key="3">
    <source>
        <dbReference type="ARBA" id="ARBA00022837"/>
    </source>
</evidence>
<dbReference type="SUPFAM" id="SSF49313">
    <property type="entry name" value="Cadherin-like"/>
    <property type="match status" value="19"/>
</dbReference>
<feature type="domain" description="Cadherin" evidence="8">
    <location>
        <begin position="668"/>
        <end position="770"/>
    </location>
</feature>
<feature type="domain" description="Cadherin" evidence="8">
    <location>
        <begin position="1878"/>
        <end position="1983"/>
    </location>
</feature>
<protein>
    <submittedName>
        <fullName evidence="10">Protocadherin Fat 4-like</fullName>
    </submittedName>
</protein>
<evidence type="ECO:0000256" key="6">
    <source>
        <dbReference type="SAM" id="MobiDB-lite"/>
    </source>
</evidence>
<feature type="domain" description="Cadherin" evidence="8">
    <location>
        <begin position="1097"/>
        <end position="1200"/>
    </location>
</feature>
<keyword evidence="4 7" id="KW-0472">Membrane</keyword>
<organism evidence="9 10">
    <name type="scientific">Saccoglossus kowalevskii</name>
    <name type="common">Acorn worm</name>
    <dbReference type="NCBI Taxonomy" id="10224"/>
    <lineage>
        <taxon>Eukaryota</taxon>
        <taxon>Metazoa</taxon>
        <taxon>Hemichordata</taxon>
        <taxon>Enteropneusta</taxon>
        <taxon>Harrimaniidae</taxon>
        <taxon>Saccoglossus</taxon>
    </lineage>
</organism>
<proteinExistence type="predicted"/>
<feature type="transmembrane region" description="Helical" evidence="7">
    <location>
        <begin position="2313"/>
        <end position="2338"/>
    </location>
</feature>
<dbReference type="InterPro" id="IPR020894">
    <property type="entry name" value="Cadherin_CS"/>
</dbReference>
<feature type="domain" description="Cadherin" evidence="8">
    <location>
        <begin position="564"/>
        <end position="667"/>
    </location>
</feature>
<feature type="domain" description="Cadherin" evidence="8">
    <location>
        <begin position="1561"/>
        <end position="1663"/>
    </location>
</feature>
<dbReference type="Gene3D" id="2.60.40.60">
    <property type="entry name" value="Cadherins"/>
    <property type="match status" value="19"/>
</dbReference>
<dbReference type="InterPro" id="IPR039808">
    <property type="entry name" value="Cadherin"/>
</dbReference>
<feature type="domain" description="Cadherin" evidence="8">
    <location>
        <begin position="1984"/>
        <end position="2092"/>
    </location>
</feature>
<dbReference type="RefSeq" id="XP_006816874.1">
    <property type="nucleotide sequence ID" value="XM_006816811.1"/>
</dbReference>